<dbReference type="InterPro" id="IPR018357">
    <property type="entry name" value="Hexapep_transf_CS"/>
</dbReference>
<keyword evidence="4" id="KW-1185">Reference proteome</keyword>
<dbReference type="PANTHER" id="PTHR23416">
    <property type="entry name" value="SIALIC ACID SYNTHASE-RELATED"/>
    <property type="match status" value="1"/>
</dbReference>
<evidence type="ECO:0000313" key="3">
    <source>
        <dbReference type="EMBL" id="MBU5626099.1"/>
    </source>
</evidence>
<organism evidence="3 4">
    <name type="scientific">Dysosmobacter acutus</name>
    <dbReference type="NCBI Taxonomy" id="2841504"/>
    <lineage>
        <taxon>Bacteria</taxon>
        <taxon>Bacillati</taxon>
        <taxon>Bacillota</taxon>
        <taxon>Clostridia</taxon>
        <taxon>Eubacteriales</taxon>
        <taxon>Oscillospiraceae</taxon>
        <taxon>Dysosmobacter</taxon>
    </lineage>
</organism>
<keyword evidence="2" id="KW-0808">Transferase</keyword>
<name>A0ABS6F745_9FIRM</name>
<sequence>MNPDDQIQTGLKDPEVMRAASQRALRLTMELNGAYHTPERVRALFFQLINQPVDETFCLFPPFYTDYGQNITVGKDVFINTGCRFQDQGGIVLGDGALIGHNVVLATLNHDEDPARRYILHPAPIILGKNVWIGANATVVPGVTIGDGAVVAAGAVVTRDVPPNVVVGGVPARILKRIETEVSE</sequence>
<dbReference type="PROSITE" id="PS00101">
    <property type="entry name" value="HEXAPEP_TRANSFERASES"/>
    <property type="match status" value="1"/>
</dbReference>
<reference evidence="3 4" key="1">
    <citation type="submission" date="2021-06" db="EMBL/GenBank/DDBJ databases">
        <authorList>
            <person name="Sun Q."/>
            <person name="Li D."/>
        </authorList>
    </citation>
    <scope>NUCLEOTIDE SEQUENCE [LARGE SCALE GENOMIC DNA]</scope>
    <source>
        <strain evidence="3 4">MSJ-2</strain>
    </source>
</reference>
<dbReference type="InterPro" id="IPR001451">
    <property type="entry name" value="Hexapep"/>
</dbReference>
<dbReference type="Proteomes" id="UP000787672">
    <property type="component" value="Unassembled WGS sequence"/>
</dbReference>
<evidence type="ECO:0000256" key="1">
    <source>
        <dbReference type="ARBA" id="ARBA00007274"/>
    </source>
</evidence>
<evidence type="ECO:0000313" key="4">
    <source>
        <dbReference type="Proteomes" id="UP000787672"/>
    </source>
</evidence>
<evidence type="ECO:0000256" key="2">
    <source>
        <dbReference type="ARBA" id="ARBA00022679"/>
    </source>
</evidence>
<dbReference type="RefSeq" id="WP_216559041.1">
    <property type="nucleotide sequence ID" value="NZ_JAHLQN010000001.1"/>
</dbReference>
<comment type="caution">
    <text evidence="3">The sequence shown here is derived from an EMBL/GenBank/DDBJ whole genome shotgun (WGS) entry which is preliminary data.</text>
</comment>
<dbReference type="Pfam" id="PF14602">
    <property type="entry name" value="Hexapep_2"/>
    <property type="match status" value="2"/>
</dbReference>
<gene>
    <name evidence="3" type="ORF">KQI82_04055</name>
</gene>
<protein>
    <submittedName>
        <fullName evidence="3">Sugar O-acetyltransferase</fullName>
    </submittedName>
</protein>
<dbReference type="PANTHER" id="PTHR23416:SF23">
    <property type="entry name" value="ACETYLTRANSFERASE C18B11.09C-RELATED"/>
    <property type="match status" value="1"/>
</dbReference>
<dbReference type="EMBL" id="JAHLQN010000001">
    <property type="protein sequence ID" value="MBU5626099.1"/>
    <property type="molecule type" value="Genomic_DNA"/>
</dbReference>
<proteinExistence type="inferred from homology"/>
<comment type="similarity">
    <text evidence="1">Belongs to the transferase hexapeptide repeat family.</text>
</comment>
<dbReference type="InterPro" id="IPR051159">
    <property type="entry name" value="Hexapeptide_acetyltransf"/>
</dbReference>
<accession>A0ABS6F745</accession>